<keyword evidence="2 9" id="KW-0808">Transferase</keyword>
<proteinExistence type="inferred from homology"/>
<dbReference type="InterPro" id="IPR027417">
    <property type="entry name" value="P-loop_NTPase"/>
</dbReference>
<dbReference type="InterPro" id="IPR006266">
    <property type="entry name" value="UMP_CMP_kinase"/>
</dbReference>
<dbReference type="NCBIfam" id="TIGR01359">
    <property type="entry name" value="UMP_CMP_kin_fam"/>
    <property type="match status" value="1"/>
</dbReference>
<dbReference type="HAMAP" id="MF_03172">
    <property type="entry name" value="Adenylate_kinase_UMP_CMP_kin"/>
    <property type="match status" value="1"/>
</dbReference>
<dbReference type="CDD" id="cd01428">
    <property type="entry name" value="ADK"/>
    <property type="match status" value="1"/>
</dbReference>
<evidence type="ECO:0000256" key="7">
    <source>
        <dbReference type="ARBA" id="ARBA00023242"/>
    </source>
</evidence>
<dbReference type="EMBL" id="HBUF01119190">
    <property type="protein sequence ID" value="CAG6641810.1"/>
    <property type="molecule type" value="Transcribed_RNA"/>
</dbReference>
<dbReference type="InterPro" id="IPR033690">
    <property type="entry name" value="Adenylat_kinase_CS"/>
</dbReference>
<dbReference type="PROSITE" id="PS00113">
    <property type="entry name" value="ADENYLATE_KINASE"/>
    <property type="match status" value="1"/>
</dbReference>
<evidence type="ECO:0000256" key="9">
    <source>
        <dbReference type="HAMAP-Rule" id="MF_03172"/>
    </source>
</evidence>
<dbReference type="HAMAP" id="MF_00235">
    <property type="entry name" value="Adenylate_kinase_Adk"/>
    <property type="match status" value="1"/>
</dbReference>
<feature type="binding site" evidence="9">
    <location>
        <begin position="109"/>
        <end position="112"/>
    </location>
    <ligand>
        <name>a ribonucleoside 5'-phosphate</name>
        <dbReference type="ChEBI" id="CHEBI:58043"/>
    </ligand>
</feature>
<feature type="binding site" evidence="9">
    <location>
        <position position="150"/>
    </location>
    <ligand>
        <name>ATP</name>
        <dbReference type="ChEBI" id="CHEBI:30616"/>
    </ligand>
</feature>
<dbReference type="EMBL" id="HBUF01119189">
    <property type="protein sequence ID" value="CAG6641809.1"/>
    <property type="molecule type" value="Transcribed_RNA"/>
</dbReference>
<comment type="subcellular location">
    <subcellularLocation>
        <location evidence="9">Cytoplasm</location>
    </subcellularLocation>
    <subcellularLocation>
        <location evidence="9">Nucleus</location>
    </subcellularLocation>
</comment>
<dbReference type="SUPFAM" id="SSF52540">
    <property type="entry name" value="P-loop containing nucleoside triphosphate hydrolases"/>
    <property type="match status" value="1"/>
</dbReference>
<feature type="binding site" evidence="9">
    <location>
        <position position="116"/>
    </location>
    <ligand>
        <name>CMP</name>
        <dbReference type="ChEBI" id="CHEBI:60377"/>
    </ligand>
</feature>
<dbReference type="EMBL" id="HBUF01119188">
    <property type="protein sequence ID" value="CAG6641808.1"/>
    <property type="molecule type" value="Transcribed_RNA"/>
</dbReference>
<dbReference type="EMBL" id="HBUF01582995">
    <property type="protein sequence ID" value="CAG6770823.1"/>
    <property type="molecule type" value="Transcribed_RNA"/>
</dbReference>
<dbReference type="GO" id="GO:0050145">
    <property type="term" value="F:nucleoside monophosphate kinase activity"/>
    <property type="evidence" value="ECO:0007669"/>
    <property type="project" value="UniProtKB-ARBA"/>
</dbReference>
<sequence length="212" mass="24005">MLRLRFSVQFLSVFRLAFTMTEKPKVVFVLGGPGAGKGTQCANIVKHFGYVHLSAGDLLREEQKSPGSQYGKLIEEYIQSAKIVPVEITCKLIENAMNKSVSNKFLIDGFPRNQNNLDGWNKEMADKVNVIYVLFFDCSEDVCVKRCLKRGAEGSGRADDNEESLKKRITVYNNETMPIIKHFEGKNLVKKINAEKSAEEVFEEVQKLFQDN</sequence>
<dbReference type="Pfam" id="PF00406">
    <property type="entry name" value="ADK"/>
    <property type="match status" value="1"/>
</dbReference>
<feature type="signal peptide" evidence="10">
    <location>
        <begin position="1"/>
        <end position="19"/>
    </location>
</feature>
<comment type="caution">
    <text evidence="9">Lacks conserved residue(s) required for the propagation of feature annotation.</text>
</comment>
<dbReference type="InterPro" id="IPR000850">
    <property type="entry name" value="Adenylat/UMP-CMP_kin"/>
</dbReference>
<dbReference type="GO" id="GO:0006221">
    <property type="term" value="P:pyrimidine nucleotide biosynthetic process"/>
    <property type="evidence" value="ECO:0007669"/>
    <property type="project" value="UniProtKB-UniRule"/>
</dbReference>
<keyword evidence="7 9" id="KW-0539">Nucleus</keyword>
<dbReference type="GO" id="GO:0005524">
    <property type="term" value="F:ATP binding"/>
    <property type="evidence" value="ECO:0007669"/>
    <property type="project" value="UniProtKB-KW"/>
</dbReference>
<dbReference type="GO" id="GO:0005737">
    <property type="term" value="C:cytoplasm"/>
    <property type="evidence" value="ECO:0007669"/>
    <property type="project" value="UniProtKB-SubCell"/>
</dbReference>
<feature type="binding site" evidence="9">
    <location>
        <position position="157"/>
    </location>
    <ligand>
        <name>a ribonucleoside 5'-phosphate</name>
        <dbReference type="ChEBI" id="CHEBI:58043"/>
    </ligand>
</feature>
<evidence type="ECO:0000256" key="8">
    <source>
        <dbReference type="ARBA" id="ARBA00048116"/>
    </source>
</evidence>
<feature type="binding site" evidence="9">
    <location>
        <position position="196"/>
    </location>
    <ligand>
        <name>ATP</name>
        <dbReference type="ChEBI" id="CHEBI:30616"/>
    </ligand>
</feature>
<protein>
    <recommendedName>
        <fullName evidence="9">UMP-CMP kinase</fullName>
        <ecNumber evidence="9">2.7.4.14</ecNumber>
    </recommendedName>
    <alternativeName>
        <fullName evidence="9">Deoxycytidylate kinase</fullName>
        <shortName evidence="9">CK</shortName>
        <shortName evidence="9">dCMP kinase</shortName>
    </alternativeName>
    <alternativeName>
        <fullName evidence="9">Uridine monophosphate/cytidine monophosphate kinase</fullName>
        <shortName evidence="9">UMP/CMP kinase</shortName>
        <shortName evidence="9">UMP/CMPK</shortName>
    </alternativeName>
</protein>
<evidence type="ECO:0000256" key="6">
    <source>
        <dbReference type="ARBA" id="ARBA00022975"/>
    </source>
</evidence>
<feature type="region of interest" description="NMPbind" evidence="9">
    <location>
        <begin position="54"/>
        <end position="84"/>
    </location>
</feature>
<dbReference type="AlphaFoldDB" id="A0A8D8R240"/>
<feature type="binding site" evidence="9">
    <location>
        <position position="168"/>
    </location>
    <ligand>
        <name>a ribonucleoside 5'-phosphate</name>
        <dbReference type="ChEBI" id="CHEBI:58043"/>
    </ligand>
</feature>
<keyword evidence="1 9" id="KW-0963">Cytoplasm</keyword>
<feature type="chain" id="PRO_5033955784" description="UMP-CMP kinase" evidence="10">
    <location>
        <begin position="20"/>
        <end position="212"/>
    </location>
</feature>
<dbReference type="EC" id="2.7.4.14" evidence="9"/>
<comment type="subunit">
    <text evidence="9">Monomer.</text>
</comment>
<dbReference type="FunFam" id="3.40.50.300:FF:000315">
    <property type="entry name" value="Adenylate kinase 1"/>
    <property type="match status" value="1"/>
</dbReference>
<dbReference type="EMBL" id="HBUF01582996">
    <property type="protein sequence ID" value="CAG6770824.1"/>
    <property type="molecule type" value="Transcribed_RNA"/>
</dbReference>
<comment type="cofactor">
    <cofactor evidence="9">
        <name>Mg(2+)</name>
        <dbReference type="ChEBI" id="CHEBI:18420"/>
    </cofactor>
    <text evidence="9">Binds 1 Mg(2+) ion per monomer.</text>
</comment>
<comment type="domain">
    <text evidence="9">Consists of three domains, a large central CORE domain and two small peripheral domains, NMPbind and LID, which undergo movements during catalysis. The LID domain closes over the site of phosphoryl transfer upon ATP binding. Assembling and dissambling the active center during each catalytic cycle provides an effective means to prevent ATP hydrolysis.</text>
</comment>
<comment type="catalytic activity">
    <reaction evidence="9">
        <text>CMP + ATP = CDP + ADP</text>
        <dbReference type="Rhea" id="RHEA:11600"/>
        <dbReference type="ChEBI" id="CHEBI:30616"/>
        <dbReference type="ChEBI" id="CHEBI:58069"/>
        <dbReference type="ChEBI" id="CHEBI:60377"/>
        <dbReference type="ChEBI" id="CHEBI:456216"/>
        <dbReference type="EC" id="2.7.4.14"/>
    </reaction>
</comment>
<dbReference type="Gene3D" id="3.40.50.300">
    <property type="entry name" value="P-loop containing nucleotide triphosphate hydrolases"/>
    <property type="match status" value="1"/>
</dbReference>
<keyword evidence="3 9" id="KW-0547">Nucleotide-binding</keyword>
<dbReference type="GO" id="GO:0005634">
    <property type="term" value="C:nucleus"/>
    <property type="evidence" value="ECO:0007669"/>
    <property type="project" value="UniProtKB-SubCell"/>
</dbReference>
<dbReference type="EMBL" id="HBUF01355190">
    <property type="protein sequence ID" value="CAG6716940.1"/>
    <property type="molecule type" value="Transcribed_RNA"/>
</dbReference>
<dbReference type="GO" id="GO:0006207">
    <property type="term" value="P:'de novo' pyrimidine nucleobase biosynthetic process"/>
    <property type="evidence" value="ECO:0007669"/>
    <property type="project" value="InterPro"/>
</dbReference>
<evidence type="ECO:0000256" key="2">
    <source>
        <dbReference type="ARBA" id="ARBA00022679"/>
    </source>
</evidence>
<keyword evidence="10" id="KW-0732">Signal</keyword>
<evidence type="ECO:0000256" key="10">
    <source>
        <dbReference type="SAM" id="SignalP"/>
    </source>
</evidence>
<dbReference type="EMBL" id="HBUF01119192">
    <property type="protein sequence ID" value="CAG6641812.1"/>
    <property type="molecule type" value="Transcribed_RNA"/>
</dbReference>
<keyword evidence="5 9" id="KW-0067">ATP-binding</keyword>
<keyword evidence="4 9" id="KW-0418">Kinase</keyword>
<dbReference type="EMBL" id="HBUF01119193">
    <property type="protein sequence ID" value="CAG6641813.1"/>
    <property type="molecule type" value="Transcribed_RNA"/>
</dbReference>
<keyword evidence="6 9" id="KW-0665">Pyrimidine biosynthesis</keyword>
<evidence type="ECO:0000256" key="5">
    <source>
        <dbReference type="ARBA" id="ARBA00022840"/>
    </source>
</evidence>
<dbReference type="EMBL" id="HBUF01355189">
    <property type="protein sequence ID" value="CAG6716939.1"/>
    <property type="molecule type" value="Transcribed_RNA"/>
</dbReference>
<comment type="similarity">
    <text evidence="9">Belongs to the adenylate kinase family. UMP-CMP kinase subfamily.</text>
</comment>
<evidence type="ECO:0000313" key="11">
    <source>
        <dbReference type="EMBL" id="CAG6641812.1"/>
    </source>
</evidence>
<dbReference type="EMBL" id="HBUF01119191">
    <property type="protein sequence ID" value="CAG6641811.1"/>
    <property type="molecule type" value="Transcribed_RNA"/>
</dbReference>
<organism evidence="11">
    <name type="scientific">Cacopsylla melanoneura</name>
    <dbReference type="NCBI Taxonomy" id="428564"/>
    <lineage>
        <taxon>Eukaryota</taxon>
        <taxon>Metazoa</taxon>
        <taxon>Ecdysozoa</taxon>
        <taxon>Arthropoda</taxon>
        <taxon>Hexapoda</taxon>
        <taxon>Insecta</taxon>
        <taxon>Pterygota</taxon>
        <taxon>Neoptera</taxon>
        <taxon>Paraneoptera</taxon>
        <taxon>Hemiptera</taxon>
        <taxon>Sternorrhyncha</taxon>
        <taxon>Psylloidea</taxon>
        <taxon>Psyllidae</taxon>
        <taxon>Psyllinae</taxon>
        <taxon>Cacopsylla</taxon>
    </lineage>
</organism>
<evidence type="ECO:0000256" key="4">
    <source>
        <dbReference type="ARBA" id="ARBA00022777"/>
    </source>
</evidence>
<name>A0A8D8R240_9HEMI</name>
<reference evidence="11" key="1">
    <citation type="submission" date="2021-05" db="EMBL/GenBank/DDBJ databases">
        <authorList>
            <person name="Alioto T."/>
            <person name="Alioto T."/>
            <person name="Gomez Garrido J."/>
        </authorList>
    </citation>
    <scope>NUCLEOTIDE SEQUENCE</scope>
</reference>
<accession>A0A8D8R240</accession>
<comment type="function">
    <text evidence="9">Catalyzes the phosphorylation of pyrimidine nucleoside monophosphates at the expense of ATP. Plays an important role in de novo pyrimidine nucleotide biosynthesis. Has preference for UMP and CMP as phosphate acceptors.</text>
</comment>
<dbReference type="PRINTS" id="PR00094">
    <property type="entry name" value="ADENYLTKNASE"/>
</dbReference>
<dbReference type="PANTHER" id="PTHR23359">
    <property type="entry name" value="NUCLEOTIDE KINASE"/>
    <property type="match status" value="1"/>
</dbReference>
<evidence type="ECO:0000256" key="3">
    <source>
        <dbReference type="ARBA" id="ARBA00022741"/>
    </source>
</evidence>
<feature type="binding site" evidence="9">
    <location>
        <position position="60"/>
    </location>
    <ligand>
        <name>a ribonucleoside 5'-phosphate</name>
        <dbReference type="ChEBI" id="CHEBI:58043"/>
    </ligand>
</feature>
<comment type="catalytic activity">
    <reaction evidence="8 9">
        <text>UMP + ATP = UDP + ADP</text>
        <dbReference type="Rhea" id="RHEA:24400"/>
        <dbReference type="ChEBI" id="CHEBI:30616"/>
        <dbReference type="ChEBI" id="CHEBI:57865"/>
        <dbReference type="ChEBI" id="CHEBI:58223"/>
        <dbReference type="ChEBI" id="CHEBI:456216"/>
        <dbReference type="EC" id="2.7.4.14"/>
    </reaction>
</comment>
<comment type="catalytic activity">
    <reaction evidence="9">
        <text>dCMP + ATP = dCDP + ADP</text>
        <dbReference type="Rhea" id="RHEA:25094"/>
        <dbReference type="ChEBI" id="CHEBI:30616"/>
        <dbReference type="ChEBI" id="CHEBI:57566"/>
        <dbReference type="ChEBI" id="CHEBI:58593"/>
        <dbReference type="ChEBI" id="CHEBI:456216"/>
        <dbReference type="EC" id="2.7.4.14"/>
    </reaction>
</comment>
<evidence type="ECO:0000256" key="1">
    <source>
        <dbReference type="ARBA" id="ARBA00022490"/>
    </source>
</evidence>
<feature type="binding site" evidence="9">
    <location>
        <begin position="34"/>
        <end position="39"/>
    </location>
    <ligand>
        <name>ATP</name>
        <dbReference type="ChEBI" id="CHEBI:30616"/>
    </ligand>
</feature>
<feature type="binding site" evidence="9">
    <location>
        <begin position="82"/>
        <end position="84"/>
    </location>
    <ligand>
        <name>a ribonucleoside 5'-phosphate</name>
        <dbReference type="ChEBI" id="CHEBI:58043"/>
    </ligand>
</feature>